<dbReference type="PANTHER" id="PTHR12818">
    <property type="entry name" value="TRNA (ADENINE(37)-N6)-METHYLTRANSFERASE"/>
    <property type="match status" value="1"/>
</dbReference>
<keyword evidence="4" id="KW-0808">Transferase</keyword>
<dbReference type="Pfam" id="PF18389">
    <property type="entry name" value="TrmO_C"/>
    <property type="match status" value="1"/>
</dbReference>
<protein>
    <submittedName>
        <fullName evidence="4">tRNA (N6-threonylcarbamoyladenosine(37)-N6)-methyltransferase TrmO</fullName>
    </submittedName>
</protein>
<evidence type="ECO:0000313" key="4">
    <source>
        <dbReference type="EMBL" id="RUO75102.1"/>
    </source>
</evidence>
<dbReference type="PROSITE" id="PS51668">
    <property type="entry name" value="TSAA_2"/>
    <property type="match status" value="1"/>
</dbReference>
<keyword evidence="4" id="KW-0489">Methyltransferase</keyword>
<dbReference type="AlphaFoldDB" id="A0A432ZCL1"/>
<name>A0A432ZCL1_9GAMM</name>
<dbReference type="Gene3D" id="2.40.30.70">
    <property type="entry name" value="YaeB-like"/>
    <property type="match status" value="1"/>
</dbReference>
<proteinExistence type="inferred from homology"/>
<dbReference type="Gene3D" id="3.30.2310.10">
    <property type="entry name" value="YaeB-like"/>
    <property type="match status" value="1"/>
</dbReference>
<dbReference type="InterPro" id="IPR040372">
    <property type="entry name" value="YaeB-like"/>
</dbReference>
<evidence type="ECO:0000313" key="5">
    <source>
        <dbReference type="Proteomes" id="UP000287022"/>
    </source>
</evidence>
<dbReference type="InterPro" id="IPR023368">
    <property type="entry name" value="UPF0066_cons_site"/>
</dbReference>
<evidence type="ECO:0000256" key="1">
    <source>
        <dbReference type="ARBA" id="ARBA00022691"/>
    </source>
</evidence>
<accession>A0A432ZCL1</accession>
<dbReference type="FunFam" id="3.30.2310.10:FF:000001">
    <property type="entry name" value="tRNA (N6-threonylcarbamoyladenosine(37)-N6)-methyltransferase TrmO"/>
    <property type="match status" value="1"/>
</dbReference>
<reference evidence="5" key="1">
    <citation type="journal article" date="2018" name="Front. Microbiol.">
        <title>Genome-Based Analysis Reveals the Taxonomy and Diversity of the Family Idiomarinaceae.</title>
        <authorList>
            <person name="Liu Y."/>
            <person name="Lai Q."/>
            <person name="Shao Z."/>
        </authorList>
    </citation>
    <scope>NUCLEOTIDE SEQUENCE [LARGE SCALE GENOMIC DNA]</scope>
    <source>
        <strain evidence="5">c121</strain>
    </source>
</reference>
<dbReference type="InterPro" id="IPR036413">
    <property type="entry name" value="YaeB-like_sf"/>
</dbReference>
<gene>
    <name evidence="4" type="primary">tsaA</name>
    <name evidence="4" type="ORF">CWI80_01725</name>
</gene>
<dbReference type="NCBIfam" id="TIGR00104">
    <property type="entry name" value="tRNA_TsaA"/>
    <property type="match status" value="1"/>
</dbReference>
<dbReference type="PANTHER" id="PTHR12818:SF0">
    <property type="entry name" value="TRNA (ADENINE(37)-N6)-METHYLTRANSFERASE"/>
    <property type="match status" value="1"/>
</dbReference>
<keyword evidence="1" id="KW-0949">S-adenosyl-L-methionine</keyword>
<dbReference type="STRING" id="1122124.GCA_000423165_01053"/>
<dbReference type="EMBL" id="PIQE01000001">
    <property type="protein sequence ID" value="RUO75102.1"/>
    <property type="molecule type" value="Genomic_DNA"/>
</dbReference>
<comment type="similarity">
    <text evidence="2">Belongs to the tRNA methyltransferase O family.</text>
</comment>
<dbReference type="CDD" id="cd09281">
    <property type="entry name" value="UPF0066"/>
    <property type="match status" value="1"/>
</dbReference>
<dbReference type="InterPro" id="IPR023370">
    <property type="entry name" value="TrmO-like_N"/>
</dbReference>
<dbReference type="PROSITE" id="PS01318">
    <property type="entry name" value="TSAA_1"/>
    <property type="match status" value="1"/>
</dbReference>
<feature type="domain" description="TsaA-like" evidence="3">
    <location>
        <begin position="5"/>
        <end position="146"/>
    </location>
</feature>
<dbReference type="GO" id="GO:0089715">
    <property type="term" value="F:tRNA (L-threonylcarbamoyladenosine(37)-C2) methyltransferase activity"/>
    <property type="evidence" value="ECO:0007669"/>
    <property type="project" value="TreeGrafter"/>
</dbReference>
<dbReference type="Proteomes" id="UP000287022">
    <property type="component" value="Unassembled WGS sequence"/>
</dbReference>
<dbReference type="Pfam" id="PF01980">
    <property type="entry name" value="TrmO_N"/>
    <property type="match status" value="1"/>
</dbReference>
<organism evidence="4 5">
    <name type="scientific">Pseudidiomarina sediminum</name>
    <dbReference type="NCBI Taxonomy" id="431675"/>
    <lineage>
        <taxon>Bacteria</taxon>
        <taxon>Pseudomonadati</taxon>
        <taxon>Pseudomonadota</taxon>
        <taxon>Gammaproteobacteria</taxon>
        <taxon>Alteromonadales</taxon>
        <taxon>Idiomarinaceae</taxon>
        <taxon>Pseudidiomarina</taxon>
    </lineage>
</organism>
<evidence type="ECO:0000256" key="2">
    <source>
        <dbReference type="ARBA" id="ARBA00033753"/>
    </source>
</evidence>
<comment type="caution">
    <text evidence="4">The sequence shown here is derived from an EMBL/GenBank/DDBJ whole genome shotgun (WGS) entry which is preliminary data.</text>
</comment>
<dbReference type="SUPFAM" id="SSF118196">
    <property type="entry name" value="YaeB-like"/>
    <property type="match status" value="1"/>
</dbReference>
<dbReference type="RefSeq" id="WP_026862029.1">
    <property type="nucleotide sequence ID" value="NZ_PIQE01000001.1"/>
</dbReference>
<dbReference type="GO" id="GO:0032259">
    <property type="term" value="P:methylation"/>
    <property type="evidence" value="ECO:0007669"/>
    <property type="project" value="UniProtKB-KW"/>
</dbReference>
<dbReference type="InterPro" id="IPR036414">
    <property type="entry name" value="YaeB_N_sf"/>
</dbReference>
<evidence type="ECO:0000259" key="3">
    <source>
        <dbReference type="PROSITE" id="PS51668"/>
    </source>
</evidence>
<sequence>MQHVIQAIGTIHSPYPQKFAIPRQPGLVTAATAQIELTGAYGHPDTTRGLQGFSHIWVSFLFHQNLAQGWQALVRPPRLGGNEKVGVFASRSTFRPNGIGLSVVKLLSIEQGNGGTLLHVQGGDWVDGTPVLDIKPYLPYVDAVPDALGGYANSAPDAAMTVHFSAQAQQQLMHLGEQYPQLALLIEQVLQQDPRPAYHKAKSSDKVYGMQLFDLNIQWQVRDHENHVVNISKGF</sequence>
<dbReference type="InterPro" id="IPR041369">
    <property type="entry name" value="TrmO_C"/>
</dbReference>
<keyword evidence="5" id="KW-1185">Reference proteome</keyword>